<evidence type="ECO:0000313" key="2">
    <source>
        <dbReference type="Proteomes" id="UP000053029"/>
    </source>
</evidence>
<accession>A0A0D2G325</accession>
<dbReference type="EMBL" id="KN846976">
    <property type="protein sequence ID" value="KIW75178.1"/>
    <property type="molecule type" value="Genomic_DNA"/>
</dbReference>
<reference evidence="1 2" key="1">
    <citation type="submission" date="2015-01" db="EMBL/GenBank/DDBJ databases">
        <title>The Genome Sequence of Fonsecaea pedrosoi CBS 271.37.</title>
        <authorList>
            <consortium name="The Broad Institute Genomics Platform"/>
            <person name="Cuomo C."/>
            <person name="de Hoog S."/>
            <person name="Gorbushina A."/>
            <person name="Stielow B."/>
            <person name="Teixiera M."/>
            <person name="Abouelleil A."/>
            <person name="Chapman S.B."/>
            <person name="Priest M."/>
            <person name="Young S.K."/>
            <person name="Wortman J."/>
            <person name="Nusbaum C."/>
            <person name="Birren B."/>
        </authorList>
    </citation>
    <scope>NUCLEOTIDE SEQUENCE [LARGE SCALE GENOMIC DNA]</scope>
    <source>
        <strain evidence="1 2">CBS 271.37</strain>
    </source>
</reference>
<dbReference type="OrthoDB" id="73691at2759"/>
<dbReference type="HOGENOM" id="CLU_048785_0_0_1"/>
<dbReference type="STRING" id="1442368.A0A0D2G325"/>
<proteinExistence type="predicted"/>
<gene>
    <name evidence="1" type="ORF">Z517_11950</name>
</gene>
<sequence>MSLSPRLNHGVSNSRSLSRVFCRSLSISPSHFSGPVISAGRPLRSRLTPKSWLEELYPGFFTETPTYPDVLRLKPLAPNGPSAGGLSSLRPPPLPFVPAPQLNKNGRITLLQRLRYRRAKAAALNRFYKQGIVQIWDNHKEYANLCKHLSPECAPDVVALYGGSNLKLDNNHIQVPQISRREFQLLLHHGSDYARLPGFTLAFWLFRSWASFIAPRIPSTCERPEDRIRQLKALCERYDFFVRSRNDELDNVTDDSRMSVTGQLKELYTISRRRLLRWHYVVVDDPLCKLIPWVPFAWTESAARFFGRRCGDHYRSVTADTVLIMREGGFNTLSADDIYDYCVRCASPTFISYAKQALQGGLNPANEAMRKAMVPVLEARAKRLLAIDWTRLRPEVLGLIEPLSRLQDRGHPDSILGRR</sequence>
<name>A0A0D2G325_9EURO</name>
<dbReference type="Proteomes" id="UP000053029">
    <property type="component" value="Unassembled WGS sequence"/>
</dbReference>
<dbReference type="GeneID" id="25311440"/>
<keyword evidence="2" id="KW-1185">Reference proteome</keyword>
<organism evidence="1 2">
    <name type="scientific">Fonsecaea pedrosoi CBS 271.37</name>
    <dbReference type="NCBI Taxonomy" id="1442368"/>
    <lineage>
        <taxon>Eukaryota</taxon>
        <taxon>Fungi</taxon>
        <taxon>Dikarya</taxon>
        <taxon>Ascomycota</taxon>
        <taxon>Pezizomycotina</taxon>
        <taxon>Eurotiomycetes</taxon>
        <taxon>Chaetothyriomycetidae</taxon>
        <taxon>Chaetothyriales</taxon>
        <taxon>Herpotrichiellaceae</taxon>
        <taxon>Fonsecaea</taxon>
    </lineage>
</organism>
<dbReference type="AlphaFoldDB" id="A0A0D2G325"/>
<protein>
    <submittedName>
        <fullName evidence="1">Unplaced genomic scaffold supercont1.8, whole genome shotgun sequence</fullName>
    </submittedName>
</protein>
<evidence type="ECO:0000313" key="1">
    <source>
        <dbReference type="EMBL" id="KIW75178.1"/>
    </source>
</evidence>
<dbReference type="RefSeq" id="XP_013278986.1">
    <property type="nucleotide sequence ID" value="XM_013423532.1"/>
</dbReference>
<dbReference type="VEuPathDB" id="FungiDB:Z517_11950"/>